<feature type="transmembrane region" description="Helical" evidence="1">
    <location>
        <begin position="45"/>
        <end position="66"/>
    </location>
</feature>
<organism evidence="3 4">
    <name type="scientific">Anisodus tanguticus</name>
    <dbReference type="NCBI Taxonomy" id="243964"/>
    <lineage>
        <taxon>Eukaryota</taxon>
        <taxon>Viridiplantae</taxon>
        <taxon>Streptophyta</taxon>
        <taxon>Embryophyta</taxon>
        <taxon>Tracheophyta</taxon>
        <taxon>Spermatophyta</taxon>
        <taxon>Magnoliopsida</taxon>
        <taxon>eudicotyledons</taxon>
        <taxon>Gunneridae</taxon>
        <taxon>Pentapetalae</taxon>
        <taxon>asterids</taxon>
        <taxon>lamiids</taxon>
        <taxon>Solanales</taxon>
        <taxon>Solanaceae</taxon>
        <taxon>Solanoideae</taxon>
        <taxon>Hyoscyameae</taxon>
        <taxon>Anisodus</taxon>
    </lineage>
</organism>
<gene>
    <name evidence="3" type="ORF">RND71_039248</name>
</gene>
<keyword evidence="2" id="KW-0732">Signal</keyword>
<reference evidence="3" key="1">
    <citation type="submission" date="2023-12" db="EMBL/GenBank/DDBJ databases">
        <title>Genome assembly of Anisodus tanguticus.</title>
        <authorList>
            <person name="Wang Y.-J."/>
        </authorList>
    </citation>
    <scope>NUCLEOTIDE SEQUENCE</scope>
    <source>
        <strain evidence="3">KB-2021</strain>
        <tissue evidence="3">Leaf</tissue>
    </source>
</reference>
<evidence type="ECO:0000256" key="1">
    <source>
        <dbReference type="SAM" id="Phobius"/>
    </source>
</evidence>
<sequence>MAVSMSTSSALAVLAVIITVCSLIGATMAADAPAPAPSSSAGSISPSFAAGSCAVTVFAFLFGYVLRI</sequence>
<dbReference type="Proteomes" id="UP001291623">
    <property type="component" value="Unassembled WGS sequence"/>
</dbReference>
<protein>
    <submittedName>
        <fullName evidence="3">Uncharacterized protein</fullName>
    </submittedName>
</protein>
<proteinExistence type="predicted"/>
<keyword evidence="1" id="KW-1133">Transmembrane helix</keyword>
<comment type="caution">
    <text evidence="3">The sequence shown here is derived from an EMBL/GenBank/DDBJ whole genome shotgun (WGS) entry which is preliminary data.</text>
</comment>
<dbReference type="AlphaFoldDB" id="A0AAE1URU9"/>
<keyword evidence="1" id="KW-0812">Transmembrane</keyword>
<evidence type="ECO:0000256" key="2">
    <source>
        <dbReference type="SAM" id="SignalP"/>
    </source>
</evidence>
<feature type="chain" id="PRO_5041927698" evidence="2">
    <location>
        <begin position="30"/>
        <end position="68"/>
    </location>
</feature>
<keyword evidence="4" id="KW-1185">Reference proteome</keyword>
<dbReference type="EMBL" id="JAVYJV010000022">
    <property type="protein sequence ID" value="KAK4340747.1"/>
    <property type="molecule type" value="Genomic_DNA"/>
</dbReference>
<keyword evidence="1" id="KW-0472">Membrane</keyword>
<name>A0AAE1URU9_9SOLA</name>
<feature type="signal peptide" evidence="2">
    <location>
        <begin position="1"/>
        <end position="29"/>
    </location>
</feature>
<accession>A0AAE1URU9</accession>
<evidence type="ECO:0000313" key="3">
    <source>
        <dbReference type="EMBL" id="KAK4340747.1"/>
    </source>
</evidence>
<evidence type="ECO:0000313" key="4">
    <source>
        <dbReference type="Proteomes" id="UP001291623"/>
    </source>
</evidence>